<dbReference type="PANTHER" id="PTHR36529:SF1">
    <property type="entry name" value="GLYCOSYLTRANSFERASE"/>
    <property type="match status" value="1"/>
</dbReference>
<name>A0A1H1QAP5_9FLAO</name>
<proteinExistence type="predicted"/>
<accession>A0A1H1QAP5</accession>
<evidence type="ECO:0008006" key="3">
    <source>
        <dbReference type="Google" id="ProtNLM"/>
    </source>
</evidence>
<dbReference type="PANTHER" id="PTHR36529">
    <property type="entry name" value="SLL1095 PROTEIN"/>
    <property type="match status" value="1"/>
</dbReference>
<dbReference type="EMBL" id="LT629774">
    <property type="protein sequence ID" value="SDS20526.1"/>
    <property type="molecule type" value="Genomic_DNA"/>
</dbReference>
<sequence>MNKKTAILIFANSAEKELMSSSVASADFFELLDSKTVKTVEKTGLPYFHYSEKEQIGNTFGERFTNAIDAIYNKGFNQVITLGNDIPHLTANHILNAKDKLNHSDVVLGPSTDGGFYLMGFKQTHFNTTKIQNLPWQTKQLRHCLNAELQQQQIKTAYLETLSDIDDASDFEIILESFKPLDFKIKKLLLKLRYIIQIWSSFTAVFHDKSIFKKHYNKGSPILLHI</sequence>
<organism evidence="1 2">
    <name type="scientific">Winogradskyella sediminis</name>
    <dbReference type="NCBI Taxonomy" id="1382466"/>
    <lineage>
        <taxon>Bacteria</taxon>
        <taxon>Pseudomonadati</taxon>
        <taxon>Bacteroidota</taxon>
        <taxon>Flavobacteriia</taxon>
        <taxon>Flavobacteriales</taxon>
        <taxon>Flavobacteriaceae</taxon>
        <taxon>Winogradskyella</taxon>
    </lineage>
</organism>
<dbReference type="Proteomes" id="UP000198963">
    <property type="component" value="Chromosome I"/>
</dbReference>
<dbReference type="InterPro" id="IPR029044">
    <property type="entry name" value="Nucleotide-diphossugar_trans"/>
</dbReference>
<dbReference type="Pfam" id="PF09837">
    <property type="entry name" value="DUF2064"/>
    <property type="match status" value="1"/>
</dbReference>
<keyword evidence="2" id="KW-1185">Reference proteome</keyword>
<evidence type="ECO:0000313" key="2">
    <source>
        <dbReference type="Proteomes" id="UP000198963"/>
    </source>
</evidence>
<evidence type="ECO:0000313" key="1">
    <source>
        <dbReference type="EMBL" id="SDS20526.1"/>
    </source>
</evidence>
<dbReference type="AlphaFoldDB" id="A0A1H1QAP5"/>
<reference evidence="1 2" key="1">
    <citation type="submission" date="2016-10" db="EMBL/GenBank/DDBJ databases">
        <authorList>
            <person name="Varghese N."/>
            <person name="Submissions S."/>
        </authorList>
    </citation>
    <scope>NUCLEOTIDE SEQUENCE [LARGE SCALE GENOMIC DNA]</scope>
    <source>
        <strain evidence="1 2">RHA_55</strain>
    </source>
</reference>
<protein>
    <recommendedName>
        <fullName evidence="3">DUF2064 domain-containing protein</fullName>
    </recommendedName>
</protein>
<dbReference type="InterPro" id="IPR018641">
    <property type="entry name" value="Trfase_1_rSAM/seldom-assoc"/>
</dbReference>
<dbReference type="RefSeq" id="WP_092445021.1">
    <property type="nucleotide sequence ID" value="NZ_LT629774.1"/>
</dbReference>
<dbReference type="Gene3D" id="3.90.550.10">
    <property type="entry name" value="Spore Coat Polysaccharide Biosynthesis Protein SpsA, Chain A"/>
    <property type="match status" value="1"/>
</dbReference>
<gene>
    <name evidence="1" type="ORF">SAMN04489797_1095</name>
</gene>
<dbReference type="SUPFAM" id="SSF53448">
    <property type="entry name" value="Nucleotide-diphospho-sugar transferases"/>
    <property type="match status" value="1"/>
</dbReference>
<dbReference type="STRING" id="1249933.SAMN04489797_1095"/>